<dbReference type="AlphaFoldDB" id="A0A8I3WDC4"/>
<dbReference type="Proteomes" id="UP000008225">
    <property type="component" value="Chromosome 6"/>
</dbReference>
<evidence type="ECO:0000313" key="1">
    <source>
        <dbReference type="Ensembl" id="ENSCJAP00000081604.1"/>
    </source>
</evidence>
<accession>A0A8I3WDC4</accession>
<reference evidence="1" key="3">
    <citation type="submission" date="2025-09" db="UniProtKB">
        <authorList>
            <consortium name="Ensembl"/>
        </authorList>
    </citation>
    <scope>IDENTIFICATION</scope>
</reference>
<dbReference type="PANTHER" id="PTHR12138:SF162">
    <property type="entry name" value="CHROMOSOME UNDETERMINED SCAFFOLD_275, WHOLE GENOME SHOTGUN SEQUENCE"/>
    <property type="match status" value="1"/>
</dbReference>
<proteinExistence type="predicted"/>
<organism evidence="1 2">
    <name type="scientific">Callithrix jacchus</name>
    <name type="common">White-tufted-ear marmoset</name>
    <name type="synonym">Simia Jacchus</name>
    <dbReference type="NCBI Taxonomy" id="9483"/>
    <lineage>
        <taxon>Eukaryota</taxon>
        <taxon>Metazoa</taxon>
        <taxon>Chordata</taxon>
        <taxon>Craniata</taxon>
        <taxon>Vertebrata</taxon>
        <taxon>Euteleostomi</taxon>
        <taxon>Mammalia</taxon>
        <taxon>Eutheria</taxon>
        <taxon>Euarchontoglires</taxon>
        <taxon>Primates</taxon>
        <taxon>Haplorrhini</taxon>
        <taxon>Platyrrhini</taxon>
        <taxon>Cebidae</taxon>
        <taxon>Callitrichinae</taxon>
        <taxon>Callithrix</taxon>
        <taxon>Callithrix</taxon>
    </lineage>
</organism>
<dbReference type="Ensembl" id="ENSCJAT00000130394.1">
    <property type="protein sequence ID" value="ENSCJAP00000081604.1"/>
    <property type="gene ID" value="ENSCJAG00000077445.1"/>
</dbReference>
<reference evidence="1 2" key="1">
    <citation type="submission" date="2009-03" db="EMBL/GenBank/DDBJ databases">
        <authorList>
            <person name="Warren W."/>
            <person name="Ye L."/>
            <person name="Minx P."/>
            <person name="Worley K."/>
            <person name="Gibbs R."/>
            <person name="Wilson R.K."/>
        </authorList>
    </citation>
    <scope>NUCLEOTIDE SEQUENCE [LARGE SCALE GENOMIC DNA]</scope>
</reference>
<reference evidence="1" key="2">
    <citation type="submission" date="2025-08" db="UniProtKB">
        <authorList>
            <consortium name="Ensembl"/>
        </authorList>
    </citation>
    <scope>IDENTIFICATION</scope>
</reference>
<name>A0A8I3WDC4_CALJA</name>
<dbReference type="GeneTree" id="ENSGT01150000286943"/>
<protein>
    <submittedName>
        <fullName evidence="1">Uncharacterized protein</fullName>
    </submittedName>
</protein>
<sequence>MTSNCNFSLLTWDIGRRVVSIFNNKVSLALSPRLECSGTISAHCNSCLLDSNDSPPSALPNSWDYRCRHHTWLIFVFCHVGQTGLKLLTSSDPCARASQRCGITGMSHCLIFFYI</sequence>
<keyword evidence="2" id="KW-1185">Reference proteome</keyword>
<dbReference type="PRINTS" id="PR02045">
    <property type="entry name" value="F138DOMAIN"/>
</dbReference>
<evidence type="ECO:0000313" key="2">
    <source>
        <dbReference type="Proteomes" id="UP000008225"/>
    </source>
</evidence>
<dbReference type="PANTHER" id="PTHR12138">
    <property type="entry name" value="PRIMATE-EXPANDED PROTEIN FAMILY"/>
    <property type="match status" value="1"/>
</dbReference>